<evidence type="ECO:0008006" key="4">
    <source>
        <dbReference type="Google" id="ProtNLM"/>
    </source>
</evidence>
<name>A0A428NA86_9BACI</name>
<organism evidence="2 3">
    <name type="scientific">Salibacterium salarium</name>
    <dbReference type="NCBI Taxonomy" id="284579"/>
    <lineage>
        <taxon>Bacteria</taxon>
        <taxon>Bacillati</taxon>
        <taxon>Bacillota</taxon>
        <taxon>Bacilli</taxon>
        <taxon>Bacillales</taxon>
        <taxon>Bacillaceae</taxon>
    </lineage>
</organism>
<dbReference type="RefSeq" id="WP_125553675.1">
    <property type="nucleotide sequence ID" value="NZ_RBVX01000001.1"/>
</dbReference>
<comment type="caution">
    <text evidence="2">The sequence shown here is derived from an EMBL/GenBank/DDBJ whole genome shotgun (WGS) entry which is preliminary data.</text>
</comment>
<proteinExistence type="predicted"/>
<gene>
    <name evidence="2" type="ORF">D7Z54_01335</name>
</gene>
<evidence type="ECO:0000313" key="3">
    <source>
        <dbReference type="Proteomes" id="UP000275076"/>
    </source>
</evidence>
<keyword evidence="1" id="KW-0812">Transmembrane</keyword>
<keyword evidence="1" id="KW-1133">Transmembrane helix</keyword>
<evidence type="ECO:0000313" key="2">
    <source>
        <dbReference type="EMBL" id="RSL35240.1"/>
    </source>
</evidence>
<keyword evidence="3" id="KW-1185">Reference proteome</keyword>
<sequence>MYLLLSIVLSSILGWVLLMMGPLVGGFIAFGIVVGCLFRGLYLLIDIHKKLSTISPNKDKVQEAYDNYLKERNAE</sequence>
<accession>A0A428NA86</accession>
<protein>
    <recommendedName>
        <fullName evidence="4">ATP-dependent Lon protease</fullName>
    </recommendedName>
</protein>
<dbReference type="AlphaFoldDB" id="A0A428NA86"/>
<dbReference type="OrthoDB" id="2456192at2"/>
<evidence type="ECO:0000256" key="1">
    <source>
        <dbReference type="SAM" id="Phobius"/>
    </source>
</evidence>
<keyword evidence="1" id="KW-0472">Membrane</keyword>
<reference evidence="2 3" key="1">
    <citation type="submission" date="2018-10" db="EMBL/GenBank/DDBJ databases">
        <title>Draft genome sequence of Bacillus salarius IM0101, isolated from a hypersaline soil in Inner Mongolia, China.</title>
        <authorList>
            <person name="Yamprayoonswat W."/>
            <person name="Boonvisut S."/>
            <person name="Jumpathong W."/>
            <person name="Sittihan S."/>
            <person name="Ruangsuj P."/>
            <person name="Wanthongcharoen S."/>
            <person name="Thongpramul N."/>
            <person name="Pimmason S."/>
            <person name="Yu B."/>
            <person name="Yasawong M."/>
        </authorList>
    </citation>
    <scope>NUCLEOTIDE SEQUENCE [LARGE SCALE GENOMIC DNA]</scope>
    <source>
        <strain evidence="2 3">IM0101</strain>
    </source>
</reference>
<dbReference type="EMBL" id="RBVX01000001">
    <property type="protein sequence ID" value="RSL35240.1"/>
    <property type="molecule type" value="Genomic_DNA"/>
</dbReference>
<feature type="transmembrane region" description="Helical" evidence="1">
    <location>
        <begin position="24"/>
        <end position="45"/>
    </location>
</feature>
<dbReference type="Proteomes" id="UP000275076">
    <property type="component" value="Unassembled WGS sequence"/>
</dbReference>